<evidence type="ECO:0000256" key="2">
    <source>
        <dbReference type="ARBA" id="ARBA00023125"/>
    </source>
</evidence>
<reference evidence="6 8" key="2">
    <citation type="submission" date="2019-11" db="EMBL/GenBank/DDBJ databases">
        <title>Using colonization assays and comparative genomics to discover symbiosis behaviors and factors in Vibrio fischeri.</title>
        <authorList>
            <person name="Bongrand C."/>
            <person name="Moriano-Gutierrez S."/>
            <person name="Arevalo P."/>
            <person name="Mcfall-Ngai M."/>
            <person name="Visick K."/>
            <person name="Polz M.F."/>
            <person name="Ruby E.G."/>
        </authorList>
    </citation>
    <scope>NUCLEOTIDE SEQUENCE [LARGE SCALE GENOMIC DNA]</scope>
    <source>
        <strain evidence="6">Emors.4.1</strain>
        <strain evidence="8">emors.4.1</strain>
    </source>
</reference>
<dbReference type="PROSITE" id="PS01124">
    <property type="entry name" value="HTH_ARAC_FAMILY_2"/>
    <property type="match status" value="1"/>
</dbReference>
<dbReference type="PANTHER" id="PTHR43280:SF28">
    <property type="entry name" value="HTH-TYPE TRANSCRIPTIONAL ACTIVATOR RHAS"/>
    <property type="match status" value="1"/>
</dbReference>
<comment type="caution">
    <text evidence="5">The sequence shown here is derived from an EMBL/GenBank/DDBJ whole genome shotgun (WGS) entry which is preliminary data.</text>
</comment>
<evidence type="ECO:0000259" key="4">
    <source>
        <dbReference type="PROSITE" id="PS01124"/>
    </source>
</evidence>
<dbReference type="EMBL" id="WOBN01000023">
    <property type="protein sequence ID" value="MUK50459.1"/>
    <property type="molecule type" value="Genomic_DNA"/>
</dbReference>
<dbReference type="RefSeq" id="WP_146865277.1">
    <property type="nucleotide sequence ID" value="NZ_BJTZ01000021.1"/>
</dbReference>
<dbReference type="GO" id="GO:0043565">
    <property type="term" value="F:sequence-specific DNA binding"/>
    <property type="evidence" value="ECO:0007669"/>
    <property type="project" value="InterPro"/>
</dbReference>
<dbReference type="Gene3D" id="1.10.10.60">
    <property type="entry name" value="Homeodomain-like"/>
    <property type="match status" value="2"/>
</dbReference>
<keyword evidence="3" id="KW-0804">Transcription</keyword>
<evidence type="ECO:0000313" key="5">
    <source>
        <dbReference type="EMBL" id="GEK14884.1"/>
    </source>
</evidence>
<evidence type="ECO:0000256" key="3">
    <source>
        <dbReference type="ARBA" id="ARBA00023163"/>
    </source>
</evidence>
<dbReference type="AlphaFoldDB" id="A0A510UJR5"/>
<evidence type="ECO:0000313" key="8">
    <source>
        <dbReference type="Proteomes" id="UP000448038"/>
    </source>
</evidence>
<dbReference type="SMART" id="SM00342">
    <property type="entry name" value="HTH_ARAC"/>
    <property type="match status" value="1"/>
</dbReference>
<dbReference type="InterPro" id="IPR009057">
    <property type="entry name" value="Homeodomain-like_sf"/>
</dbReference>
<keyword evidence="2" id="KW-0238">DNA-binding</keyword>
<proteinExistence type="predicted"/>
<evidence type="ECO:0000313" key="6">
    <source>
        <dbReference type="EMBL" id="MUK50459.1"/>
    </source>
</evidence>
<feature type="domain" description="HTH araC/xylS-type" evidence="4">
    <location>
        <begin position="191"/>
        <end position="290"/>
    </location>
</feature>
<dbReference type="Proteomes" id="UP000448038">
    <property type="component" value="Unassembled WGS sequence"/>
</dbReference>
<dbReference type="EMBL" id="BJTZ01000021">
    <property type="protein sequence ID" value="GEK14884.1"/>
    <property type="molecule type" value="Genomic_DNA"/>
</dbReference>
<gene>
    <name evidence="5" type="ORF">AFI02nite_29200</name>
    <name evidence="6" type="ORF">GNP88_14980</name>
</gene>
<dbReference type="Pfam" id="PF12833">
    <property type="entry name" value="HTH_18"/>
    <property type="match status" value="1"/>
</dbReference>
<evidence type="ECO:0000256" key="1">
    <source>
        <dbReference type="ARBA" id="ARBA00023015"/>
    </source>
</evidence>
<evidence type="ECO:0000313" key="7">
    <source>
        <dbReference type="Proteomes" id="UP000321787"/>
    </source>
</evidence>
<dbReference type="InterPro" id="IPR018060">
    <property type="entry name" value="HTH_AraC"/>
</dbReference>
<dbReference type="Proteomes" id="UP000321787">
    <property type="component" value="Unassembled WGS sequence"/>
</dbReference>
<accession>A0A510UJR5</accession>
<dbReference type="PANTHER" id="PTHR43280">
    <property type="entry name" value="ARAC-FAMILY TRANSCRIPTIONAL REGULATOR"/>
    <property type="match status" value="1"/>
</dbReference>
<keyword evidence="1" id="KW-0805">Transcription regulation</keyword>
<sequence length="296" mass="34566">MPYTFIDNIENNYYQIIFKKHIHMAYISGKKLISIYSLNDESINSDIEKFHFDSFGKYGDIIIINGDTPIDKYIKQAEVLIKSNKKSIFIINKINSCSKENIIKLRDFVQKLKSDDNIKFILPFTDDTVRRGMINILLSDEFFNICIPHPDYSNEIQSNKNQPENDDSLIKSILSSEEDIEKLKTYHSSLYLAISYINKNYSDDITLEDVAKASYVSPSHLSYLFRKKLNTKFKKVLFILRLNKAKEIIMNNPRMTLTNIAIQVGFYDLSHFGKVYRKYEGVNVSEIRNNIIYNLL</sequence>
<protein>
    <submittedName>
        <fullName evidence="5">AraC family transcriptional regulator</fullName>
    </submittedName>
    <submittedName>
        <fullName evidence="6">Helix-turn-helix domain-containing protein</fullName>
    </submittedName>
</protein>
<name>A0A510UJR5_ALIFS</name>
<organism evidence="5 7">
    <name type="scientific">Aliivibrio fischeri</name>
    <name type="common">Vibrio fischeri</name>
    <dbReference type="NCBI Taxonomy" id="668"/>
    <lineage>
        <taxon>Bacteria</taxon>
        <taxon>Pseudomonadati</taxon>
        <taxon>Pseudomonadota</taxon>
        <taxon>Gammaproteobacteria</taxon>
        <taxon>Vibrionales</taxon>
        <taxon>Vibrionaceae</taxon>
        <taxon>Aliivibrio</taxon>
    </lineage>
</organism>
<dbReference type="GO" id="GO:0003700">
    <property type="term" value="F:DNA-binding transcription factor activity"/>
    <property type="evidence" value="ECO:0007669"/>
    <property type="project" value="InterPro"/>
</dbReference>
<dbReference type="SUPFAM" id="SSF46689">
    <property type="entry name" value="Homeodomain-like"/>
    <property type="match status" value="2"/>
</dbReference>
<reference evidence="5 7" key="1">
    <citation type="submission" date="2019-07" db="EMBL/GenBank/DDBJ databases">
        <title>Whole genome shotgun sequence of Aliivibrio fischeri NBRC 101058.</title>
        <authorList>
            <person name="Hosoyama A."/>
            <person name="Uohara A."/>
            <person name="Ohji S."/>
            <person name="Ichikawa N."/>
        </authorList>
    </citation>
    <scope>NUCLEOTIDE SEQUENCE [LARGE SCALE GENOMIC DNA]</scope>
    <source>
        <strain evidence="5 7">NBRC 101058</strain>
    </source>
</reference>